<gene>
    <name evidence="1" type="ORF">HOLleu_10811</name>
</gene>
<evidence type="ECO:0000313" key="1">
    <source>
        <dbReference type="EMBL" id="KAJ8043628.1"/>
    </source>
</evidence>
<accession>A0A9Q1CF80</accession>
<comment type="caution">
    <text evidence="1">The sequence shown here is derived from an EMBL/GenBank/DDBJ whole genome shotgun (WGS) entry which is preliminary data.</text>
</comment>
<dbReference type="Proteomes" id="UP001152320">
    <property type="component" value="Chromosome 4"/>
</dbReference>
<keyword evidence="2" id="KW-1185">Reference proteome</keyword>
<proteinExistence type="predicted"/>
<name>A0A9Q1CF80_HOLLE</name>
<organism evidence="1 2">
    <name type="scientific">Holothuria leucospilota</name>
    <name type="common">Black long sea cucumber</name>
    <name type="synonym">Mertensiothuria leucospilota</name>
    <dbReference type="NCBI Taxonomy" id="206669"/>
    <lineage>
        <taxon>Eukaryota</taxon>
        <taxon>Metazoa</taxon>
        <taxon>Echinodermata</taxon>
        <taxon>Eleutherozoa</taxon>
        <taxon>Echinozoa</taxon>
        <taxon>Holothuroidea</taxon>
        <taxon>Aspidochirotacea</taxon>
        <taxon>Aspidochirotida</taxon>
        <taxon>Holothuriidae</taxon>
        <taxon>Holothuria</taxon>
    </lineage>
</organism>
<dbReference type="EMBL" id="JAIZAY010000004">
    <property type="protein sequence ID" value="KAJ8043628.1"/>
    <property type="molecule type" value="Genomic_DNA"/>
</dbReference>
<evidence type="ECO:0000313" key="2">
    <source>
        <dbReference type="Proteomes" id="UP001152320"/>
    </source>
</evidence>
<reference evidence="1" key="1">
    <citation type="submission" date="2021-10" db="EMBL/GenBank/DDBJ databases">
        <title>Tropical sea cucumber genome reveals ecological adaptation and Cuvierian tubules defense mechanism.</title>
        <authorList>
            <person name="Chen T."/>
        </authorList>
    </citation>
    <scope>NUCLEOTIDE SEQUENCE</scope>
    <source>
        <strain evidence="1">Nanhai2018</strain>
        <tissue evidence="1">Muscle</tissue>
    </source>
</reference>
<dbReference type="AlphaFoldDB" id="A0A9Q1CF80"/>
<sequence>MQVESSGRSSLVIEGAPQDVLGFDDSGMLDVEAGEPQDVYGLDDSGIVDGESDASNQAVAAVDKDASKETAAVGG</sequence>
<protein>
    <submittedName>
        <fullName evidence="1">Uncharacterized protein</fullName>
    </submittedName>
</protein>